<dbReference type="EMBL" id="BSFP01000139">
    <property type="protein sequence ID" value="GLL08331.1"/>
    <property type="molecule type" value="Genomic_DNA"/>
</dbReference>
<name>A0A9W6KXE1_9ACTN</name>
<evidence type="ECO:0000256" key="1">
    <source>
        <dbReference type="SAM" id="MobiDB-lite"/>
    </source>
</evidence>
<evidence type="ECO:0000313" key="3">
    <source>
        <dbReference type="Proteomes" id="UP001143480"/>
    </source>
</evidence>
<dbReference type="Proteomes" id="UP001143480">
    <property type="component" value="Unassembled WGS sequence"/>
</dbReference>
<reference evidence="2" key="2">
    <citation type="submission" date="2023-01" db="EMBL/GenBank/DDBJ databases">
        <authorList>
            <person name="Sun Q."/>
            <person name="Evtushenko L."/>
        </authorList>
    </citation>
    <scope>NUCLEOTIDE SEQUENCE</scope>
    <source>
        <strain evidence="2">VKM Ac-1321</strain>
    </source>
</reference>
<reference evidence="2" key="1">
    <citation type="journal article" date="2014" name="Int. J. Syst. Evol. Microbiol.">
        <title>Complete genome sequence of Corynebacterium casei LMG S-19264T (=DSM 44701T), isolated from a smear-ripened cheese.</title>
        <authorList>
            <consortium name="US DOE Joint Genome Institute (JGI-PGF)"/>
            <person name="Walter F."/>
            <person name="Albersmeier A."/>
            <person name="Kalinowski J."/>
            <person name="Ruckert C."/>
        </authorList>
    </citation>
    <scope>NUCLEOTIDE SEQUENCE</scope>
    <source>
        <strain evidence="2">VKM Ac-1321</strain>
    </source>
</reference>
<protein>
    <recommendedName>
        <fullName evidence="4">Protein involved in plasmid replication-relaxation</fullName>
    </recommendedName>
</protein>
<keyword evidence="3" id="KW-1185">Reference proteome</keyword>
<evidence type="ECO:0000313" key="2">
    <source>
        <dbReference type="EMBL" id="GLL08331.1"/>
    </source>
</evidence>
<gene>
    <name evidence="2" type="ORF">GCM10017581_100920</name>
</gene>
<organism evidence="2 3">
    <name type="scientific">Dactylosporangium matsuzakiense</name>
    <dbReference type="NCBI Taxonomy" id="53360"/>
    <lineage>
        <taxon>Bacteria</taxon>
        <taxon>Bacillati</taxon>
        <taxon>Actinomycetota</taxon>
        <taxon>Actinomycetes</taxon>
        <taxon>Micromonosporales</taxon>
        <taxon>Micromonosporaceae</taxon>
        <taxon>Dactylosporangium</taxon>
    </lineage>
</organism>
<comment type="caution">
    <text evidence="2">The sequence shown here is derived from an EMBL/GenBank/DDBJ whole genome shotgun (WGS) entry which is preliminary data.</text>
</comment>
<dbReference type="InterPro" id="IPR025855">
    <property type="entry name" value="Replic_Relax"/>
</dbReference>
<dbReference type="Pfam" id="PF13814">
    <property type="entry name" value="Replic_Relax"/>
    <property type="match status" value="1"/>
</dbReference>
<dbReference type="RefSeq" id="WP_271190336.1">
    <property type="nucleotide sequence ID" value="NZ_BSFP01000139.1"/>
</dbReference>
<feature type="region of interest" description="Disordered" evidence="1">
    <location>
        <begin position="1"/>
        <end position="31"/>
    </location>
</feature>
<evidence type="ECO:0008006" key="4">
    <source>
        <dbReference type="Google" id="ProtNLM"/>
    </source>
</evidence>
<sequence>MAMLDGNVTRHCSPTDPPLHRRNTNGGSSSDAARPAIAALIAAANRLRPRDYTIATLLDAHTALTTDQLAAILFTNRVACRHRLRELQLLRFIDTFPYVRPGGARTACWVPGMLSARYSALVRDEPPPTARMLQERRDRVMLSPLLPHLLEVNDVFTGLLAHARRAGTGRLLRWWSERVTAAAYDQRIHPDGHGVWADGGGSVGFFLELDRGTETIGKLVAKLAAYRRFRLDGGPDYPVVFVLPSLARERHLHQRLADTANIQESLVVATTMPDAVAAGRSVAGPVWWRAGHDESRIGLTRLAHEHAKPSPLDSSGPPSMDDPLYPLTLG</sequence>
<feature type="region of interest" description="Disordered" evidence="1">
    <location>
        <begin position="305"/>
        <end position="330"/>
    </location>
</feature>
<proteinExistence type="predicted"/>
<dbReference type="AlphaFoldDB" id="A0A9W6KXE1"/>
<accession>A0A9W6KXE1</accession>